<dbReference type="AlphaFoldDB" id="A0A0A9D0Q4"/>
<name>A0A0A9D0Q4_ARUDO</name>
<dbReference type="EMBL" id="GBRH01218680">
    <property type="protein sequence ID" value="JAD79215.1"/>
    <property type="molecule type" value="Transcribed_RNA"/>
</dbReference>
<protein>
    <submittedName>
        <fullName evidence="1">Uncharacterized protein</fullName>
    </submittedName>
</protein>
<reference evidence="1" key="1">
    <citation type="submission" date="2014-09" db="EMBL/GenBank/DDBJ databases">
        <authorList>
            <person name="Magalhaes I.L.F."/>
            <person name="Oliveira U."/>
            <person name="Santos F.R."/>
            <person name="Vidigal T.H.D.A."/>
            <person name="Brescovit A.D."/>
            <person name="Santos A.J."/>
        </authorList>
    </citation>
    <scope>NUCLEOTIDE SEQUENCE</scope>
    <source>
        <tissue evidence="1">Shoot tissue taken approximately 20 cm above the soil surface</tissue>
    </source>
</reference>
<sequence>MNLYILCNIVPQTFTLAAAIPYRLQQQDFE</sequence>
<proteinExistence type="predicted"/>
<accession>A0A0A9D0Q4</accession>
<evidence type="ECO:0000313" key="1">
    <source>
        <dbReference type="EMBL" id="JAD79215.1"/>
    </source>
</evidence>
<reference evidence="1" key="2">
    <citation type="journal article" date="2015" name="Data Brief">
        <title>Shoot transcriptome of the giant reed, Arundo donax.</title>
        <authorList>
            <person name="Barrero R.A."/>
            <person name="Guerrero F.D."/>
            <person name="Moolhuijzen P."/>
            <person name="Goolsby J.A."/>
            <person name="Tidwell J."/>
            <person name="Bellgard S.E."/>
            <person name="Bellgard M.I."/>
        </authorList>
    </citation>
    <scope>NUCLEOTIDE SEQUENCE</scope>
    <source>
        <tissue evidence="1">Shoot tissue taken approximately 20 cm above the soil surface</tissue>
    </source>
</reference>
<organism evidence="1">
    <name type="scientific">Arundo donax</name>
    <name type="common">Giant reed</name>
    <name type="synonym">Donax arundinaceus</name>
    <dbReference type="NCBI Taxonomy" id="35708"/>
    <lineage>
        <taxon>Eukaryota</taxon>
        <taxon>Viridiplantae</taxon>
        <taxon>Streptophyta</taxon>
        <taxon>Embryophyta</taxon>
        <taxon>Tracheophyta</taxon>
        <taxon>Spermatophyta</taxon>
        <taxon>Magnoliopsida</taxon>
        <taxon>Liliopsida</taxon>
        <taxon>Poales</taxon>
        <taxon>Poaceae</taxon>
        <taxon>PACMAD clade</taxon>
        <taxon>Arundinoideae</taxon>
        <taxon>Arundineae</taxon>
        <taxon>Arundo</taxon>
    </lineage>
</organism>